<dbReference type="GO" id="GO:0000428">
    <property type="term" value="C:DNA-directed RNA polymerase complex"/>
    <property type="evidence" value="ECO:0007669"/>
    <property type="project" value="UniProtKB-KW"/>
</dbReference>
<feature type="region of interest" description="Disordered" evidence="7">
    <location>
        <begin position="67"/>
        <end position="86"/>
    </location>
</feature>
<dbReference type="AlphaFoldDB" id="A0AA39ZER0"/>
<comment type="similarity">
    <text evidence="2">Belongs to the eukaryotic RPA49/POLR1E RNA polymerase subunit family.</text>
</comment>
<sequence>MGDPSQKKRRRAEDEAPKSKKKKAEGADAAAPTFSITKVHKPQVSPPVVAVTPGFILRDKRAFDVYEKAPEPATKRRKSGGIPQAPEMALHSSTHVSVDYTARESDQLLNHYVAIVDPKTKEIEIISAKKMMVRHKVRKQQKERREPDQKDATQTNYERRTALGEEFGTRKAKKALKSVAENAIMASTDKLGQAENTMLQNVKEVFANSATQEELQAAVDQVRPVPKGNYDAEHIQDVYIPREIIGSETLNAVPVMDWQEAVRNNEAVNVPSRFVAHRIARVAANKEDKERLQVLRYLLWVIIFWVTAGKGRERGTKMIAKRDKLRELLSPAPEVVIENIRRKFSDNGVVRKEHMELLMTHCCVFASIIDNFEVNMNDLREDLKLEQKQLAQYFMEVGARVKQSKAGGNINHIAKLQLPLVFPKIRSGARR</sequence>
<evidence type="ECO:0000256" key="7">
    <source>
        <dbReference type="SAM" id="MobiDB-lite"/>
    </source>
</evidence>
<dbReference type="EMBL" id="JAULSY010000040">
    <property type="protein sequence ID" value="KAK0669649.1"/>
    <property type="molecule type" value="Genomic_DNA"/>
</dbReference>
<gene>
    <name evidence="8" type="ORF">QBC41DRAFT_346162</name>
</gene>
<feature type="coiled-coil region" evidence="6">
    <location>
        <begin position="369"/>
        <end position="396"/>
    </location>
</feature>
<keyword evidence="9" id="KW-1185">Reference proteome</keyword>
<feature type="region of interest" description="Disordered" evidence="7">
    <location>
        <begin position="136"/>
        <end position="157"/>
    </location>
</feature>
<name>A0AA39ZER0_9PEZI</name>
<feature type="region of interest" description="Disordered" evidence="7">
    <location>
        <begin position="1"/>
        <end position="38"/>
    </location>
</feature>
<dbReference type="Proteomes" id="UP001174997">
    <property type="component" value="Unassembled WGS sequence"/>
</dbReference>
<evidence type="ECO:0000256" key="2">
    <source>
        <dbReference type="ARBA" id="ARBA00009430"/>
    </source>
</evidence>
<dbReference type="Pfam" id="PF06870">
    <property type="entry name" value="RNA_pol_I_A49"/>
    <property type="match status" value="1"/>
</dbReference>
<evidence type="ECO:0000256" key="5">
    <source>
        <dbReference type="ARBA" id="ARBA00023242"/>
    </source>
</evidence>
<evidence type="ECO:0000256" key="1">
    <source>
        <dbReference type="ARBA" id="ARBA00004604"/>
    </source>
</evidence>
<dbReference type="GO" id="GO:0005730">
    <property type="term" value="C:nucleolus"/>
    <property type="evidence" value="ECO:0007669"/>
    <property type="project" value="UniProtKB-SubCell"/>
</dbReference>
<keyword evidence="6" id="KW-0175">Coiled coil</keyword>
<keyword evidence="4" id="KW-0804">Transcription</keyword>
<organism evidence="8 9">
    <name type="scientific">Cercophora samala</name>
    <dbReference type="NCBI Taxonomy" id="330535"/>
    <lineage>
        <taxon>Eukaryota</taxon>
        <taxon>Fungi</taxon>
        <taxon>Dikarya</taxon>
        <taxon>Ascomycota</taxon>
        <taxon>Pezizomycotina</taxon>
        <taxon>Sordariomycetes</taxon>
        <taxon>Sordariomycetidae</taxon>
        <taxon>Sordariales</taxon>
        <taxon>Lasiosphaeriaceae</taxon>
        <taxon>Cercophora</taxon>
    </lineage>
</organism>
<keyword evidence="5" id="KW-0539">Nucleus</keyword>
<comment type="subcellular location">
    <subcellularLocation>
        <location evidence="1">Nucleus</location>
        <location evidence="1">Nucleolus</location>
    </subcellularLocation>
</comment>
<dbReference type="PANTHER" id="PTHR14440">
    <property type="entry name" value="DNA-DIRECTED RNA POLYMERASE I SUBUNIT RPA49"/>
    <property type="match status" value="1"/>
</dbReference>
<evidence type="ECO:0000313" key="8">
    <source>
        <dbReference type="EMBL" id="KAK0669649.1"/>
    </source>
</evidence>
<evidence type="ECO:0000313" key="9">
    <source>
        <dbReference type="Proteomes" id="UP001174997"/>
    </source>
</evidence>
<feature type="compositionally biased region" description="Basic and acidic residues" evidence="7">
    <location>
        <begin position="143"/>
        <end position="157"/>
    </location>
</feature>
<evidence type="ECO:0000256" key="6">
    <source>
        <dbReference type="SAM" id="Coils"/>
    </source>
</evidence>
<proteinExistence type="inferred from homology"/>
<evidence type="ECO:0000256" key="4">
    <source>
        <dbReference type="ARBA" id="ARBA00023163"/>
    </source>
</evidence>
<accession>A0AA39ZER0</accession>
<protein>
    <submittedName>
        <fullName evidence="8">RNA polymerase I associated factor, A49-like protein</fullName>
    </submittedName>
</protein>
<comment type="caution">
    <text evidence="8">The sequence shown here is derived from an EMBL/GenBank/DDBJ whole genome shotgun (WGS) entry which is preliminary data.</text>
</comment>
<dbReference type="InterPro" id="IPR009668">
    <property type="entry name" value="RNA_pol-assoc_fac_A49-like"/>
</dbReference>
<keyword evidence="3" id="KW-0240">DNA-directed RNA polymerase</keyword>
<dbReference type="GO" id="GO:0003677">
    <property type="term" value="F:DNA binding"/>
    <property type="evidence" value="ECO:0007669"/>
    <property type="project" value="InterPro"/>
</dbReference>
<evidence type="ECO:0000256" key="3">
    <source>
        <dbReference type="ARBA" id="ARBA00022478"/>
    </source>
</evidence>
<dbReference type="GO" id="GO:0006351">
    <property type="term" value="P:DNA-templated transcription"/>
    <property type="evidence" value="ECO:0007669"/>
    <property type="project" value="InterPro"/>
</dbReference>
<reference evidence="8" key="1">
    <citation type="submission" date="2023-06" db="EMBL/GenBank/DDBJ databases">
        <title>Genome-scale phylogeny and comparative genomics of the fungal order Sordariales.</title>
        <authorList>
            <consortium name="Lawrence Berkeley National Laboratory"/>
            <person name="Hensen N."/>
            <person name="Bonometti L."/>
            <person name="Westerberg I."/>
            <person name="Brannstrom I.O."/>
            <person name="Guillou S."/>
            <person name="Cros-Aarteil S."/>
            <person name="Calhoun S."/>
            <person name="Haridas S."/>
            <person name="Kuo A."/>
            <person name="Mondo S."/>
            <person name="Pangilinan J."/>
            <person name="Riley R."/>
            <person name="Labutti K."/>
            <person name="Andreopoulos B."/>
            <person name="Lipzen A."/>
            <person name="Chen C."/>
            <person name="Yanf M."/>
            <person name="Daum C."/>
            <person name="Ng V."/>
            <person name="Clum A."/>
            <person name="Steindorff A."/>
            <person name="Ohm R."/>
            <person name="Martin F."/>
            <person name="Silar P."/>
            <person name="Natvig D."/>
            <person name="Lalanne C."/>
            <person name="Gautier V."/>
            <person name="Ament-Velasquez S.L."/>
            <person name="Kruys A."/>
            <person name="Hutchinson M.I."/>
            <person name="Powell A.J."/>
            <person name="Barry K."/>
            <person name="Miller A.N."/>
            <person name="Grigoriev I.V."/>
            <person name="Debuchy R."/>
            <person name="Gladieux P."/>
            <person name="Thoren M.H."/>
            <person name="Johannesson H."/>
        </authorList>
    </citation>
    <scope>NUCLEOTIDE SEQUENCE</scope>
    <source>
        <strain evidence="8">CBS 307.81</strain>
    </source>
</reference>